<comment type="caution">
    <text evidence="1">The sequence shown here is derived from an EMBL/GenBank/DDBJ whole genome shotgun (WGS) entry which is preliminary data.</text>
</comment>
<dbReference type="Proteomes" id="UP000091857">
    <property type="component" value="Chromosome 8"/>
</dbReference>
<proteinExistence type="predicted"/>
<reference evidence="2" key="1">
    <citation type="journal article" date="2016" name="Nat. Biotechnol.">
        <title>Sequencing wild and cultivated cassava and related species reveals extensive interspecific hybridization and genetic diversity.</title>
        <authorList>
            <person name="Bredeson J.V."/>
            <person name="Lyons J.B."/>
            <person name="Prochnik S.E."/>
            <person name="Wu G.A."/>
            <person name="Ha C.M."/>
            <person name="Edsinger-Gonzales E."/>
            <person name="Grimwood J."/>
            <person name="Schmutz J."/>
            <person name="Rabbi I.Y."/>
            <person name="Egesi C."/>
            <person name="Nauluvula P."/>
            <person name="Lebot V."/>
            <person name="Ndunguru J."/>
            <person name="Mkamilo G."/>
            <person name="Bart R.S."/>
            <person name="Setter T.L."/>
            <person name="Gleadow R.M."/>
            <person name="Kulakow P."/>
            <person name="Ferguson M.E."/>
            <person name="Rounsley S."/>
            <person name="Rokhsar D.S."/>
        </authorList>
    </citation>
    <scope>NUCLEOTIDE SEQUENCE [LARGE SCALE GENOMIC DNA]</scope>
    <source>
        <strain evidence="2">cv. AM560-2</strain>
    </source>
</reference>
<keyword evidence="2" id="KW-1185">Reference proteome</keyword>
<sequence length="532" mass="58176">MACAMSQLLYPTRASSQAHLQSSPCLPVSRSFLITSGGAKTRISGLVEFYCDQSLTVVAKSSQENDGIVAADDDNEDGVSLGTLKLPGNTDLNRFESLLFQWANSLCQGANLPLPVPLKVDKIPGGVRLGFITIGDGKTEVLVYIDCLAFPATSGSGPIFRAIRNGPLKDQSPPGEPRIMRSLLQALQNDLTSSKWHKGLKVNIFHSRLLMAIPESKNHLNFLHRPSPSLNYSTTPTFETLAFEEVRSSSEKPCTLTAFVLHGLLGSGSNWRSFSQSLASSCSSEWRMVLVDLRNHGKSANIEGLNPPHDIFNAAKDLANLVKSHGWAWPDVVIGHSWGGKVALQFAQSCATGDYGESVALPKQLWVLDSVPGEGRLENSYEVEKILKVLQSLPSSLPSGKWLVNHLIELGFSDILAEWIGSCLKKSGEQETLTFKPEAVIQMLNSFWETSYWSFLEHPPKGMEINIVVAEKSDAWKPDVIQRLESLENQKESAAEGEVSVHVLPNSGHWVHVDNPKGLLEIMSPKISSLST</sequence>
<accession>A0ACB7H7J6</accession>
<protein>
    <submittedName>
        <fullName evidence="1">Uncharacterized protein</fullName>
    </submittedName>
</protein>
<organism evidence="1 2">
    <name type="scientific">Manihot esculenta</name>
    <name type="common">Cassava</name>
    <name type="synonym">Jatropha manihot</name>
    <dbReference type="NCBI Taxonomy" id="3983"/>
    <lineage>
        <taxon>Eukaryota</taxon>
        <taxon>Viridiplantae</taxon>
        <taxon>Streptophyta</taxon>
        <taxon>Embryophyta</taxon>
        <taxon>Tracheophyta</taxon>
        <taxon>Spermatophyta</taxon>
        <taxon>Magnoliopsida</taxon>
        <taxon>eudicotyledons</taxon>
        <taxon>Gunneridae</taxon>
        <taxon>Pentapetalae</taxon>
        <taxon>rosids</taxon>
        <taxon>fabids</taxon>
        <taxon>Malpighiales</taxon>
        <taxon>Euphorbiaceae</taxon>
        <taxon>Crotonoideae</taxon>
        <taxon>Manihoteae</taxon>
        <taxon>Manihot</taxon>
    </lineage>
</organism>
<dbReference type="EMBL" id="CM004394">
    <property type="protein sequence ID" value="KAG8648694.1"/>
    <property type="molecule type" value="Genomic_DNA"/>
</dbReference>
<evidence type="ECO:0000313" key="1">
    <source>
        <dbReference type="EMBL" id="KAG8648694.1"/>
    </source>
</evidence>
<gene>
    <name evidence="1" type="ORF">MANES_08G027500v8</name>
</gene>
<name>A0ACB7H7J6_MANES</name>
<evidence type="ECO:0000313" key="2">
    <source>
        <dbReference type="Proteomes" id="UP000091857"/>
    </source>
</evidence>